<feature type="transmembrane region" description="Helical" evidence="1">
    <location>
        <begin position="970"/>
        <end position="996"/>
    </location>
</feature>
<feature type="transmembrane region" description="Helical" evidence="1">
    <location>
        <begin position="333"/>
        <end position="353"/>
    </location>
</feature>
<dbReference type="Gene3D" id="3.30.70.1320">
    <property type="entry name" value="Multidrug efflux transporter AcrB pore domain like"/>
    <property type="match status" value="1"/>
</dbReference>
<reference evidence="2 3" key="1">
    <citation type="journal article" date="2021" name="Genome Biol. Evol.">
        <title>Complete Genome Sequencing of a Novel Gloeobacter Species from a Waterfall Cave in Mexico.</title>
        <authorList>
            <person name="Saw J.H."/>
            <person name="Cardona T."/>
            <person name="Montejano G."/>
        </authorList>
    </citation>
    <scope>NUCLEOTIDE SEQUENCE [LARGE SCALE GENOMIC DNA]</scope>
    <source>
        <strain evidence="2">MG652769</strain>
    </source>
</reference>
<keyword evidence="1" id="KW-0472">Membrane</keyword>
<feature type="transmembrane region" description="Helical" evidence="1">
    <location>
        <begin position="360"/>
        <end position="381"/>
    </location>
</feature>
<dbReference type="PANTHER" id="PTHR32063">
    <property type="match status" value="1"/>
</dbReference>
<feature type="transmembrane region" description="Helical" evidence="1">
    <location>
        <begin position="431"/>
        <end position="451"/>
    </location>
</feature>
<feature type="transmembrane region" description="Helical" evidence="1">
    <location>
        <begin position="942"/>
        <end position="964"/>
    </location>
</feature>
<dbReference type="InterPro" id="IPR001036">
    <property type="entry name" value="Acrflvin-R"/>
</dbReference>
<feature type="transmembrane region" description="Helical" evidence="1">
    <location>
        <begin position="893"/>
        <end position="921"/>
    </location>
</feature>
<dbReference type="Proteomes" id="UP001054846">
    <property type="component" value="Chromosome"/>
</dbReference>
<sequence length="1031" mass="110755">MRWNISAWSIRNPVPTIVLFLILSLGGLAAFNGLGIDLDPNTDLPTVGVTVTQLGAAPTELETQVTRRVEQAVSSIGNIRHIYSTVRDGSSFTRVEFNLGTNLDRATNDTRDAITKIRAQLPQGIDEPVIQRFDDGGWPFIGYTISSDRRAPVELSWLAENRIARELLTVPGVSQVLYFGSKREIRIDLNPVRLKALGITADQVHGQIRALNIDLPGGRGEVGTTEQAIRTLGSAPTVANLRSVRIALPDGRYADLASLGTVTDGTAEQRWLAYYDGRPAVVFQVVRASGTNLVGVEEAVQQKVKDIQKSLPDDIKLRLLWTTGDFVRESYDASVEAVLLGAGLAVAVIWLFLRDWRATLIAGLAIPLSVIPTFAVMRAAGFTLNNMTLLALALVIGILVDDAIVELENISRHIGMGKTPYQAAIEAADEIGLAVVATTMTIVAVFLPVAFMEGIQGQYFRQFGWTVAAAVLFSLVVARMLTPLMAAYLLKAHTHTPGRSLLTRFYEGVLGWSLSHRWLTLLLAGGFFAGSLALIPLLPTSFIGPVDRGQSSLEVELPPGSSIETTRKAMLQLGSLVQKHPAVEHVYARAGSIDSSSTPNTGRLVITLKPREERRHTQQQFEAEVRPILNRVPGVRLSFSGWGGKNVQIVLSGDNTIELERAARDLTDQMRALSELVDVSSTAAILRPEIQVRPMLDRAAEQGVSVASIARTAQIATLGDSEANLAKFTLSSRQINIRVQLDPAFRTNFDTIGDLQVAGGGGVLVPLRSVAQLAMGSGAMQIERYDRARQVTIGANLASGVNLGPALQKVHQLPVLRNLPASVSKKLAGEAENQRDVFNGFGGAIAAAILLIYAVLALLFGGFLHPLTIMMSLPLSLGGALVGLLVFQKSLGLYTLIGIVMLMGLVCKNAILLVEYCLVAMQAGQPRTAAILQSGEARMRPILMTTVAMIAGMLPIALGIGAGSEARSPMAVAVVGGLLTSTALTLVVVPVVFTFIDDLQSWFWRLAQPRTKIAPVPTALEVPPAVATPQE</sequence>
<dbReference type="SUPFAM" id="SSF82866">
    <property type="entry name" value="Multidrug efflux transporter AcrB transmembrane domain"/>
    <property type="match status" value="2"/>
</dbReference>
<dbReference type="Gene3D" id="3.30.2090.10">
    <property type="entry name" value="Multidrug efflux transporter AcrB TolC docking domain, DN and DC subdomains"/>
    <property type="match status" value="2"/>
</dbReference>
<keyword evidence="1" id="KW-1133">Transmembrane helix</keyword>
<evidence type="ECO:0000313" key="2">
    <source>
        <dbReference type="EMBL" id="UFP96988.1"/>
    </source>
</evidence>
<feature type="transmembrane region" description="Helical" evidence="1">
    <location>
        <begin position="867"/>
        <end position="887"/>
    </location>
</feature>
<dbReference type="PANTHER" id="PTHR32063:SF77">
    <property type="entry name" value="ACR FAMILY TRANSPORT PROTEIN"/>
    <property type="match status" value="1"/>
</dbReference>
<dbReference type="Gene3D" id="3.30.70.1430">
    <property type="entry name" value="Multidrug efflux transporter AcrB pore domain"/>
    <property type="match status" value="2"/>
</dbReference>
<dbReference type="RefSeq" id="WP_418887013.1">
    <property type="nucleotide sequence ID" value="NZ_CP063845.1"/>
</dbReference>
<dbReference type="PRINTS" id="PR00702">
    <property type="entry name" value="ACRIFLAVINRP"/>
</dbReference>
<dbReference type="InterPro" id="IPR027463">
    <property type="entry name" value="AcrB_DN_DC_subdom"/>
</dbReference>
<name>A0ABY3PTA7_9CYAN</name>
<dbReference type="SUPFAM" id="SSF82714">
    <property type="entry name" value="Multidrug efflux transporter AcrB TolC docking domain, DN and DC subdomains"/>
    <property type="match status" value="2"/>
</dbReference>
<evidence type="ECO:0000256" key="1">
    <source>
        <dbReference type="SAM" id="Phobius"/>
    </source>
</evidence>
<protein>
    <submittedName>
        <fullName evidence="2">Efflux RND transporter permease subunit</fullName>
    </submittedName>
</protein>
<feature type="transmembrane region" description="Helical" evidence="1">
    <location>
        <begin position="463"/>
        <end position="490"/>
    </location>
</feature>
<keyword evidence="1" id="KW-0812">Transmembrane</keyword>
<proteinExistence type="predicted"/>
<dbReference type="Gene3D" id="1.20.1640.10">
    <property type="entry name" value="Multidrug efflux transporter AcrB transmembrane domain"/>
    <property type="match status" value="2"/>
</dbReference>
<gene>
    <name evidence="2" type="ORF">ISF26_13035</name>
</gene>
<accession>A0ABY3PTA7</accession>
<feature type="transmembrane region" description="Helical" evidence="1">
    <location>
        <begin position="841"/>
        <end position="860"/>
    </location>
</feature>
<dbReference type="SUPFAM" id="SSF82693">
    <property type="entry name" value="Multidrug efflux transporter AcrB pore domain, PN1, PN2, PC1 and PC2 subdomains"/>
    <property type="match status" value="3"/>
</dbReference>
<evidence type="ECO:0000313" key="3">
    <source>
        <dbReference type="Proteomes" id="UP001054846"/>
    </source>
</evidence>
<keyword evidence="3" id="KW-1185">Reference proteome</keyword>
<feature type="transmembrane region" description="Helical" evidence="1">
    <location>
        <begin position="518"/>
        <end position="538"/>
    </location>
</feature>
<dbReference type="Pfam" id="PF00873">
    <property type="entry name" value="ACR_tran"/>
    <property type="match status" value="1"/>
</dbReference>
<dbReference type="Gene3D" id="3.30.70.1440">
    <property type="entry name" value="Multidrug efflux transporter AcrB pore domain"/>
    <property type="match status" value="1"/>
</dbReference>
<dbReference type="EMBL" id="CP063845">
    <property type="protein sequence ID" value="UFP96988.1"/>
    <property type="molecule type" value="Genomic_DNA"/>
</dbReference>
<organism evidence="2 3">
    <name type="scientific">Gloeobacter morelensis MG652769</name>
    <dbReference type="NCBI Taxonomy" id="2781736"/>
    <lineage>
        <taxon>Bacteria</taxon>
        <taxon>Bacillati</taxon>
        <taxon>Cyanobacteriota</taxon>
        <taxon>Cyanophyceae</taxon>
        <taxon>Gloeobacterales</taxon>
        <taxon>Gloeobacteraceae</taxon>
        <taxon>Gloeobacter</taxon>
        <taxon>Gloeobacter morelensis</taxon>
    </lineage>
</organism>